<evidence type="ECO:0000313" key="3">
    <source>
        <dbReference type="Proteomes" id="UP001158067"/>
    </source>
</evidence>
<organism evidence="2 3">
    <name type="scientific">Neorhodopirellula lusitana</name>
    <dbReference type="NCBI Taxonomy" id="445327"/>
    <lineage>
        <taxon>Bacteria</taxon>
        <taxon>Pseudomonadati</taxon>
        <taxon>Planctomycetota</taxon>
        <taxon>Planctomycetia</taxon>
        <taxon>Pirellulales</taxon>
        <taxon>Pirellulaceae</taxon>
        <taxon>Neorhodopirellula</taxon>
    </lineage>
</organism>
<protein>
    <recommendedName>
        <fullName evidence="1">3-keto-alpha-glucoside-1,2-lyase/3-keto-2-hydroxy-glucal hydratase domain-containing protein</fullName>
    </recommendedName>
</protein>
<sequence length="249" mass="27065">MNDSVLCRVCSVPVLTCLIAIAVGFRSPDATCFADQVLLKDAFERDEPTAGEEAIGNGWATNSKARAKGNQQVDLVDGAMQITRHPVADHGVSVTHEVSFRDATIELRFQLGPEDDLGINIADMKEKSVHAGHLCMARITTKSVEIHDLKTGRMNQTLRTAAKAKTLSDDQKKLIASKKKRFPHKLTANQWHSLKVEIHGETMAVSIDGKEVGRFASAGMGHATKSRLRLAVNHSAKVDDVLVTAHDPA</sequence>
<evidence type="ECO:0000313" key="2">
    <source>
        <dbReference type="EMBL" id="SMP58591.1"/>
    </source>
</evidence>
<gene>
    <name evidence="2" type="ORF">SAMN06265222_10673</name>
</gene>
<keyword evidence="3" id="KW-1185">Reference proteome</keyword>
<dbReference type="Gene3D" id="2.60.120.560">
    <property type="entry name" value="Exo-inulinase, domain 1"/>
    <property type="match status" value="1"/>
</dbReference>
<name>A0ABY1Q526_9BACT</name>
<dbReference type="EMBL" id="FXUG01000006">
    <property type="protein sequence ID" value="SMP58591.1"/>
    <property type="molecule type" value="Genomic_DNA"/>
</dbReference>
<dbReference type="Pfam" id="PF06439">
    <property type="entry name" value="3keto-disac_hyd"/>
    <property type="match status" value="1"/>
</dbReference>
<dbReference type="Proteomes" id="UP001158067">
    <property type="component" value="Unassembled WGS sequence"/>
</dbReference>
<evidence type="ECO:0000259" key="1">
    <source>
        <dbReference type="Pfam" id="PF06439"/>
    </source>
</evidence>
<dbReference type="RefSeq" id="WP_283432827.1">
    <property type="nucleotide sequence ID" value="NZ_FXUG01000006.1"/>
</dbReference>
<accession>A0ABY1Q526</accession>
<comment type="caution">
    <text evidence="2">The sequence shown here is derived from an EMBL/GenBank/DDBJ whole genome shotgun (WGS) entry which is preliminary data.</text>
</comment>
<proteinExistence type="predicted"/>
<feature type="domain" description="3-keto-alpha-glucoside-1,2-lyase/3-keto-2-hydroxy-glucal hydratase" evidence="1">
    <location>
        <begin position="57"/>
        <end position="237"/>
    </location>
</feature>
<reference evidence="2 3" key="1">
    <citation type="submission" date="2017-05" db="EMBL/GenBank/DDBJ databases">
        <authorList>
            <person name="Varghese N."/>
            <person name="Submissions S."/>
        </authorList>
    </citation>
    <scope>NUCLEOTIDE SEQUENCE [LARGE SCALE GENOMIC DNA]</scope>
    <source>
        <strain evidence="2 3">DSM 25457</strain>
    </source>
</reference>
<dbReference type="InterPro" id="IPR010496">
    <property type="entry name" value="AL/BT2_dom"/>
</dbReference>